<gene>
    <name evidence="1" type="ORF">UFOVP150_54</name>
</gene>
<dbReference type="EMBL" id="LR798199">
    <property type="protein sequence ID" value="CAB5156204.1"/>
    <property type="molecule type" value="Genomic_DNA"/>
</dbReference>
<name>A0A6J7W855_9CAUD</name>
<organism evidence="1">
    <name type="scientific">uncultured Caudovirales phage</name>
    <dbReference type="NCBI Taxonomy" id="2100421"/>
    <lineage>
        <taxon>Viruses</taxon>
        <taxon>Duplodnaviria</taxon>
        <taxon>Heunggongvirae</taxon>
        <taxon>Uroviricota</taxon>
        <taxon>Caudoviricetes</taxon>
        <taxon>Peduoviridae</taxon>
        <taxon>Maltschvirus</taxon>
        <taxon>Maltschvirus maltsch</taxon>
    </lineage>
</organism>
<accession>A0A6J7W855</accession>
<evidence type="ECO:0000313" key="1">
    <source>
        <dbReference type="EMBL" id="CAB5156204.1"/>
    </source>
</evidence>
<proteinExistence type="predicted"/>
<reference evidence="1" key="1">
    <citation type="submission" date="2020-05" db="EMBL/GenBank/DDBJ databases">
        <authorList>
            <person name="Chiriac C."/>
            <person name="Salcher M."/>
            <person name="Ghai R."/>
            <person name="Kavagutti S V."/>
        </authorList>
    </citation>
    <scope>NUCLEOTIDE SEQUENCE</scope>
</reference>
<protein>
    <submittedName>
        <fullName evidence="1">Uncharacterized protein</fullName>
    </submittedName>
</protein>
<sequence>MKDYADRKWATDPYSKEWRDAQLKEFRAKNDGLAPRAKISTLTPNVPTMFQRQYDWSKK</sequence>